<feature type="transmembrane region" description="Helical" evidence="2">
    <location>
        <begin position="440"/>
        <end position="458"/>
    </location>
</feature>
<evidence type="ECO:0000256" key="1">
    <source>
        <dbReference type="SAM" id="Coils"/>
    </source>
</evidence>
<keyword evidence="5" id="KW-1185">Reference proteome</keyword>
<feature type="transmembrane region" description="Helical" evidence="2">
    <location>
        <begin position="464"/>
        <end position="482"/>
    </location>
</feature>
<feature type="coiled-coil region" evidence="1">
    <location>
        <begin position="501"/>
        <end position="567"/>
    </location>
</feature>
<keyword evidence="2" id="KW-0472">Membrane</keyword>
<dbReference type="Pfam" id="PF13514">
    <property type="entry name" value="AAA_27"/>
    <property type="match status" value="1"/>
</dbReference>
<feature type="coiled-coil region" evidence="1">
    <location>
        <begin position="304"/>
        <end position="386"/>
    </location>
</feature>
<dbReference type="RefSeq" id="WP_069975661.1">
    <property type="nucleotide sequence ID" value="NZ_CP017269.1"/>
</dbReference>
<evidence type="ECO:0000259" key="3">
    <source>
        <dbReference type="Pfam" id="PF13514"/>
    </source>
</evidence>
<gene>
    <name evidence="4" type="ORF">Gferi_08930</name>
</gene>
<protein>
    <recommendedName>
        <fullName evidence="3">YhaN AAA domain-containing protein</fullName>
    </recommendedName>
</protein>
<name>A0A1D8GFL1_9FIRM</name>
<feature type="coiled-coil region" evidence="1">
    <location>
        <begin position="218"/>
        <end position="252"/>
    </location>
</feature>
<dbReference type="STRING" id="1424294.Gferi_08930"/>
<keyword evidence="2" id="KW-1133">Transmembrane helix</keyword>
<dbReference type="AlphaFoldDB" id="A0A1D8GFL1"/>
<dbReference type="KEGG" id="gfe:Gferi_08930"/>
<proteinExistence type="predicted"/>
<dbReference type="PANTHER" id="PTHR41259">
    <property type="entry name" value="DOUBLE-STRAND BREAK REPAIR RAD50 ATPASE, PUTATIVE-RELATED"/>
    <property type="match status" value="1"/>
</dbReference>
<feature type="domain" description="YhaN AAA" evidence="3">
    <location>
        <begin position="1"/>
        <end position="55"/>
    </location>
</feature>
<keyword evidence="1" id="KW-0175">Coiled coil</keyword>
<feature type="coiled-coil region" evidence="1">
    <location>
        <begin position="609"/>
        <end position="678"/>
    </location>
</feature>
<dbReference type="SUPFAM" id="SSF52540">
    <property type="entry name" value="P-loop containing nucleoside triphosphate hydrolases"/>
    <property type="match status" value="2"/>
</dbReference>
<reference evidence="4 5" key="1">
    <citation type="submission" date="2016-09" db="EMBL/GenBank/DDBJ databases">
        <title>Genomic analysis reveals versatility of anaerobic energy metabolism of Geosporobacter ferrireducens IRF9 of phylum Firmicutes.</title>
        <authorList>
            <person name="Kim S.-J."/>
        </authorList>
    </citation>
    <scope>NUCLEOTIDE SEQUENCE [LARGE SCALE GENOMIC DNA]</scope>
    <source>
        <strain evidence="4 5">IRF9</strain>
    </source>
</reference>
<keyword evidence="2" id="KW-0812">Transmembrane</keyword>
<sequence length="923" mass="106852">MIIKKVKVGRFGKLKDKEINFQEGLNLIYGENEAGKSTLQAFIKAMFYGMGSGKKDIRINDRKRYLPWSGDAASGELYWMDAHKQEYIVKRSFWEKKKKDDRLVIDAITGEEAVHIDSEKPGTAFFGIGEEAFEKTIFIRQLGSEVARDKEDEIMKRISNLHQTGDESLSYHKAMDALQRAGKSLQSARKTGRLDKLKGDQDRLRQELVYAKSLHTECIEEQIQFNRLQEEKEILLKQISRLDNKKKAAKLAILKEEYEDLCGYERQIQEKVQHIAALEEALAHEDYRIDANWVADVREKIYLQQDLQKSLSTLEEQQQELHSQLQEQKTLIEELHGYDGLEEDIELRLFEHLQEKQILEQKKIEIEALTEEKKLLEGQLLNEKISLGRTLRFEEVPPNLEIEIYDREDRVKELKDKIAGDTRRDHLMLKQDMLQDKKKNMMVLLLAGVLLTAGGAAAGWFINSFLYGFSAVGLILCILGLAKRKKLTGEVKKLEMEISVFGDTKALHKELEDNLQELQKIYARFGVANLQEFRSGMLRYTEKRENIEILNVKVAEKKKQLEALATNELTEKLVKCENFIKEVFNNCNCTDYEAFKQGLKQHRKLILDKESLEYKLDETLKQMHHIQEELKSICAGIEEPLILAGKAVGLSETYEQIIEEISNQLAQRNEEKTALEAIKNTYNALLKGRNAEQMGAELAAAEALSEVQTGETEEILEIALKESTQQLIVMEKRIKDLEFGIQSRIQGVRTITSIEEELENVRQQIGYYEEVASSLDIGKEVMEQAFKEIQRSFGPRFNKTVGEILEKITDGKYREIKISEDYQIKVSDPMEDKIKDIDYFSNGTWDQIYFALRLGIAEMIFGKESVVPIFLDDAFVQYDEERLKAVLEYLYDYAKQHQVILFTCQKREIDLLEKYPDVNFIYL</sequence>
<dbReference type="PANTHER" id="PTHR41259:SF1">
    <property type="entry name" value="DOUBLE-STRAND BREAK REPAIR RAD50 ATPASE, PUTATIVE-RELATED"/>
    <property type="match status" value="1"/>
</dbReference>
<dbReference type="Gene3D" id="3.40.50.300">
    <property type="entry name" value="P-loop containing nucleotide triphosphate hydrolases"/>
    <property type="match status" value="2"/>
</dbReference>
<evidence type="ECO:0000256" key="2">
    <source>
        <dbReference type="SAM" id="Phobius"/>
    </source>
</evidence>
<dbReference type="InterPro" id="IPR027417">
    <property type="entry name" value="P-loop_NTPase"/>
</dbReference>
<evidence type="ECO:0000313" key="4">
    <source>
        <dbReference type="EMBL" id="AOT69693.1"/>
    </source>
</evidence>
<dbReference type="InterPro" id="IPR038734">
    <property type="entry name" value="YhaN_AAA"/>
</dbReference>
<dbReference type="Proteomes" id="UP000095743">
    <property type="component" value="Chromosome"/>
</dbReference>
<organism evidence="4 5">
    <name type="scientific">Geosporobacter ferrireducens</name>
    <dbReference type="NCBI Taxonomy" id="1424294"/>
    <lineage>
        <taxon>Bacteria</taxon>
        <taxon>Bacillati</taxon>
        <taxon>Bacillota</taxon>
        <taxon>Clostridia</taxon>
        <taxon>Peptostreptococcales</taxon>
        <taxon>Thermotaleaceae</taxon>
        <taxon>Geosporobacter</taxon>
    </lineage>
</organism>
<accession>A0A1D8GFL1</accession>
<evidence type="ECO:0000313" key="5">
    <source>
        <dbReference type="Proteomes" id="UP000095743"/>
    </source>
</evidence>
<dbReference type="EMBL" id="CP017269">
    <property type="protein sequence ID" value="AOT69693.1"/>
    <property type="molecule type" value="Genomic_DNA"/>
</dbReference>
<dbReference type="OrthoDB" id="9764467at2"/>